<dbReference type="RefSeq" id="WP_015773406.1">
    <property type="nucleotide sequence ID" value="NC_013173.1"/>
</dbReference>
<dbReference type="Pfam" id="PF02635">
    <property type="entry name" value="DsrE"/>
    <property type="match status" value="1"/>
</dbReference>
<dbReference type="Gene3D" id="3.40.1260.10">
    <property type="entry name" value="DsrEFH-like"/>
    <property type="match status" value="1"/>
</dbReference>
<dbReference type="AlphaFoldDB" id="C7LRG4"/>
<name>C7LRG4_DESBD</name>
<keyword evidence="2" id="KW-1185">Reference proteome</keyword>
<evidence type="ECO:0000313" key="2">
    <source>
        <dbReference type="Proteomes" id="UP000002216"/>
    </source>
</evidence>
<organism evidence="1 2">
    <name type="scientific">Desulfomicrobium baculatum (strain DSM 4028 / VKM B-1378 / X)</name>
    <name type="common">Desulfovibrio baculatus</name>
    <dbReference type="NCBI Taxonomy" id="525897"/>
    <lineage>
        <taxon>Bacteria</taxon>
        <taxon>Pseudomonadati</taxon>
        <taxon>Thermodesulfobacteriota</taxon>
        <taxon>Desulfovibrionia</taxon>
        <taxon>Desulfovibrionales</taxon>
        <taxon>Desulfomicrobiaceae</taxon>
        <taxon>Desulfomicrobium</taxon>
    </lineage>
</organism>
<dbReference type="STRING" id="525897.Dbac_1207"/>
<dbReference type="HOGENOM" id="CLU_130451_0_0_7"/>
<protein>
    <submittedName>
        <fullName evidence="1">Uncharacterized protein</fullName>
    </submittedName>
</protein>
<dbReference type="KEGG" id="dba:Dbac_1207"/>
<evidence type="ECO:0000313" key="1">
    <source>
        <dbReference type="EMBL" id="ACU89310.1"/>
    </source>
</evidence>
<gene>
    <name evidence="1" type="ordered locus">Dbac_1207</name>
</gene>
<dbReference type="InterPro" id="IPR027396">
    <property type="entry name" value="DsrEFH-like"/>
</dbReference>
<accession>C7LRG4</accession>
<reference evidence="1 2" key="1">
    <citation type="journal article" date="2009" name="Stand. Genomic Sci.">
        <title>Complete genome sequence of Desulfomicrobium baculatum type strain (X).</title>
        <authorList>
            <person name="Copeland A."/>
            <person name="Spring S."/>
            <person name="Goker M."/>
            <person name="Schneider S."/>
            <person name="Lapidus A."/>
            <person name="Del Rio T.G."/>
            <person name="Tice H."/>
            <person name="Cheng J.F."/>
            <person name="Chen F."/>
            <person name="Nolan M."/>
            <person name="Bruce D."/>
            <person name="Goodwin L."/>
            <person name="Pitluck S."/>
            <person name="Ivanova N."/>
            <person name="Mavrommatis K."/>
            <person name="Ovchinnikova G."/>
            <person name="Pati A."/>
            <person name="Chen A."/>
            <person name="Palaniappan K."/>
            <person name="Land M."/>
            <person name="Hauser L."/>
            <person name="Chang Y.J."/>
            <person name="Jeffries C.C."/>
            <person name="Meincke L."/>
            <person name="Sims D."/>
            <person name="Brettin T."/>
            <person name="Detter J.C."/>
            <person name="Han C."/>
            <person name="Chain P."/>
            <person name="Bristow J."/>
            <person name="Eisen J.A."/>
            <person name="Markowitz V."/>
            <person name="Hugenholtz P."/>
            <person name="Kyrpides N.C."/>
            <person name="Klenk H.P."/>
            <person name="Lucas S."/>
        </authorList>
    </citation>
    <scope>NUCLEOTIDE SEQUENCE [LARGE SCALE GENOMIC DNA]</scope>
    <source>
        <strain evidence="2">DSM 4028 / VKM B-1378 / X</strain>
    </source>
</reference>
<dbReference type="InterPro" id="IPR003787">
    <property type="entry name" value="Sulphur_relay_DsrE/F-like"/>
</dbReference>
<proteinExistence type="predicted"/>
<sequence>MKNYVRSALAAFFILCLLGFLGVSASAQGYEALKGIKSVNTIFDFRDGNTESALIHLKLVHDTFKDPAIRAVSEKPEFVVVFMDVSVLLLSNEREKFSSEEKKRLEEFDRTIAAMAKDGIRLEVCMFAANLMGVKPESIAPQIHPVENGWIASLGYQQKGYSLVPAY</sequence>
<dbReference type="eggNOG" id="COG1416">
    <property type="taxonomic scope" value="Bacteria"/>
</dbReference>
<dbReference type="SUPFAM" id="SSF75169">
    <property type="entry name" value="DsrEFH-like"/>
    <property type="match status" value="1"/>
</dbReference>
<dbReference type="EMBL" id="CP001629">
    <property type="protein sequence ID" value="ACU89310.1"/>
    <property type="molecule type" value="Genomic_DNA"/>
</dbReference>
<dbReference type="Proteomes" id="UP000002216">
    <property type="component" value="Chromosome"/>
</dbReference>